<evidence type="ECO:0000256" key="1">
    <source>
        <dbReference type="SAM" id="MobiDB-lite"/>
    </source>
</evidence>
<dbReference type="AlphaFoldDB" id="A0A0G4G161"/>
<dbReference type="EMBL" id="CDMY01000542">
    <property type="protein sequence ID" value="CEM21728.1"/>
    <property type="molecule type" value="Genomic_DNA"/>
</dbReference>
<evidence type="ECO:0000313" key="2">
    <source>
        <dbReference type="EMBL" id="CEM21728.1"/>
    </source>
</evidence>
<reference evidence="2 3" key="1">
    <citation type="submission" date="2014-11" db="EMBL/GenBank/DDBJ databases">
        <authorList>
            <person name="Zhu J."/>
            <person name="Qi W."/>
            <person name="Song R."/>
        </authorList>
    </citation>
    <scope>NUCLEOTIDE SEQUENCE [LARGE SCALE GENOMIC DNA]</scope>
</reference>
<keyword evidence="3" id="KW-1185">Reference proteome</keyword>
<feature type="compositionally biased region" description="Polar residues" evidence="1">
    <location>
        <begin position="409"/>
        <end position="424"/>
    </location>
</feature>
<accession>A0A0G4G161</accession>
<protein>
    <submittedName>
        <fullName evidence="2">Uncharacterized protein</fullName>
    </submittedName>
</protein>
<feature type="region of interest" description="Disordered" evidence="1">
    <location>
        <begin position="408"/>
        <end position="443"/>
    </location>
</feature>
<sequence>MGFLNEAVIEGTWDSGRVREGLTLPQACGLFHDALEGLGKFHEWGISINDIKSNPDNAGSYRGHGVWFDYDTAGREGVWLEGGFVGALPGGRPLHHSGRLALALPHATCPGSATVQGPTPAAPRATGAPVFEAPLRPADDDELPDEAQLPAPQWRVPGAVRLDAIKPEQYVQLQRLLEFLDGDVVGELLRYGLRVRTDSVGHPRIVGNGGNGTVVHLDYIDAGQVPKDAPQLSIKLIRQADEDNWVKEGFLFGGGGRGQASSTAKEDGQGHPRQVAWSQVISYRRLRFIFVRIFDVQTDTRPLHVIKTMNIAAAAGNTPVPFTGAVSFPDSINTRTQTMMLLCLWRSMTAERMLGLIRRGADATAIVVIPRLTSRQTCGMQLPAQEHHFSLIETVCGELLVTVDRQRLRGTTRSPHSPQTTRNWQPAKDNTKRASIWTTPRAD</sequence>
<organism evidence="2 3">
    <name type="scientific">Vitrella brassicaformis (strain CCMP3155)</name>
    <dbReference type="NCBI Taxonomy" id="1169540"/>
    <lineage>
        <taxon>Eukaryota</taxon>
        <taxon>Sar</taxon>
        <taxon>Alveolata</taxon>
        <taxon>Colpodellida</taxon>
        <taxon>Vitrellaceae</taxon>
        <taxon>Vitrella</taxon>
    </lineage>
</organism>
<dbReference type="VEuPathDB" id="CryptoDB:Vbra_16691"/>
<evidence type="ECO:0000313" key="3">
    <source>
        <dbReference type="Proteomes" id="UP000041254"/>
    </source>
</evidence>
<gene>
    <name evidence="2" type="ORF">Vbra_16691</name>
</gene>
<proteinExistence type="predicted"/>
<dbReference type="InParanoid" id="A0A0G4G161"/>
<name>A0A0G4G161_VITBC</name>
<dbReference type="Proteomes" id="UP000041254">
    <property type="component" value="Unassembled WGS sequence"/>
</dbReference>